<dbReference type="Gene3D" id="1.10.510.10">
    <property type="entry name" value="Transferase(Phosphotransferase) domain 1"/>
    <property type="match status" value="1"/>
</dbReference>
<feature type="compositionally biased region" description="Gly residues" evidence="1">
    <location>
        <begin position="577"/>
        <end position="587"/>
    </location>
</feature>
<gene>
    <name evidence="2" type="ORF">COHA_001556</name>
</gene>
<dbReference type="SUPFAM" id="SSF48371">
    <property type="entry name" value="ARM repeat"/>
    <property type="match status" value="1"/>
</dbReference>
<dbReference type="EMBL" id="JADXDR010000023">
    <property type="protein sequence ID" value="KAI7844908.1"/>
    <property type="molecule type" value="Genomic_DNA"/>
</dbReference>
<feature type="region of interest" description="Disordered" evidence="1">
    <location>
        <begin position="577"/>
        <end position="633"/>
    </location>
</feature>
<evidence type="ECO:0000256" key="1">
    <source>
        <dbReference type="SAM" id="MobiDB-lite"/>
    </source>
</evidence>
<dbReference type="SUPFAM" id="SSF56112">
    <property type="entry name" value="Protein kinase-like (PK-like)"/>
    <property type="match status" value="1"/>
</dbReference>
<dbReference type="InterPro" id="IPR016024">
    <property type="entry name" value="ARM-type_fold"/>
</dbReference>
<dbReference type="PANTHER" id="PTHR12984">
    <property type="entry name" value="SCY1-RELATED S/T PROTEIN KINASE-LIKE"/>
    <property type="match status" value="1"/>
</dbReference>
<dbReference type="InterPro" id="IPR051177">
    <property type="entry name" value="CIK-Related_Protein"/>
</dbReference>
<feature type="compositionally biased region" description="Low complexity" evidence="1">
    <location>
        <begin position="588"/>
        <end position="615"/>
    </location>
</feature>
<keyword evidence="3" id="KW-1185">Reference proteome</keyword>
<evidence type="ECO:0000313" key="2">
    <source>
        <dbReference type="EMBL" id="KAI7844908.1"/>
    </source>
</evidence>
<dbReference type="InterPro" id="IPR011989">
    <property type="entry name" value="ARM-like"/>
</dbReference>
<protein>
    <recommendedName>
        <fullName evidence="4">Protein kinase domain-containing protein</fullName>
    </recommendedName>
</protein>
<evidence type="ECO:0000313" key="3">
    <source>
        <dbReference type="Proteomes" id="UP001205105"/>
    </source>
</evidence>
<dbReference type="Gene3D" id="3.30.200.20">
    <property type="entry name" value="Phosphorylase Kinase, domain 1"/>
    <property type="match status" value="1"/>
</dbReference>
<organism evidence="2 3">
    <name type="scientific">Chlorella ohadii</name>
    <dbReference type="NCBI Taxonomy" id="2649997"/>
    <lineage>
        <taxon>Eukaryota</taxon>
        <taxon>Viridiplantae</taxon>
        <taxon>Chlorophyta</taxon>
        <taxon>core chlorophytes</taxon>
        <taxon>Trebouxiophyceae</taxon>
        <taxon>Chlorellales</taxon>
        <taxon>Chlorellaceae</taxon>
        <taxon>Chlorella clade</taxon>
        <taxon>Chlorella</taxon>
    </lineage>
</organism>
<dbReference type="AlphaFoldDB" id="A0AAD5H895"/>
<dbReference type="Gene3D" id="1.25.10.10">
    <property type="entry name" value="Leucine-rich Repeat Variant"/>
    <property type="match status" value="1"/>
</dbReference>
<comment type="caution">
    <text evidence="2">The sequence shown here is derived from an EMBL/GenBank/DDBJ whole genome shotgun (WGS) entry which is preliminary data.</text>
</comment>
<dbReference type="PANTHER" id="PTHR12984:SF3">
    <property type="entry name" value="N-TERMINAL KINASE-LIKE PROTEIN"/>
    <property type="match status" value="1"/>
</dbReference>
<sequence length="633" mass="66642">MFSRLTALAGLGGASLPFELGEQQPCHFGSWQHYRGTARADGASVSVWRLAATSKSDARLEAGRHSVKRLRMTRHPGVLGFKDSLEVEEKGEAVLYLVTEPVTPLAEVLRGMAGADREQYLGMGLSAVVVVTQTLDWKLAHFDLVSEHQFASQYDLPLAAAAWLLPPQYKAGEVAKGDWQSVKDGPAWAVDAWGLGCLMQEVYSGAPLARTEDLRNTDCIPKDLLPHYQRLLASQPSRRLNPRAILEAGVLRNRLAEATSFLESLAIKDAMEKDSFFKKLPGLLPSIPTLVAQRKLLPMLASAIEFGGAPPAALTTLLAIGKTLPEEEQTKQVVPILTKLFASSDRGIRRGLLENISSYGPALPDKVVEEQIYNHVAAGFGDANPYLRELTLKSMAVLGPKLSQKTLSQSLLKHLAKLQVDEEASIRANTTVLLGNLAPNLSEATCRKVLLNAFTRALRDGFPPARVAGLKAIVATDKYHGPEDAATRVLPAVGPLCVDAVHEVRASALTCVQHFTRVLVEHNKVLEKQAAAMADSEGAAAGSRGSGAAPGASGGASLLNSFGWAVSNLGLGRGGPADTGKPAGGGAPAAAAAAAAGRGGSAAPAAPAAAAAGNGWDNEDDGRDDMDSGNAGE</sequence>
<accession>A0AAD5H895</accession>
<proteinExistence type="predicted"/>
<dbReference type="Proteomes" id="UP001205105">
    <property type="component" value="Unassembled WGS sequence"/>
</dbReference>
<reference evidence="2" key="1">
    <citation type="submission" date="2020-11" db="EMBL/GenBank/DDBJ databases">
        <title>Chlorella ohadii genome sequencing and assembly.</title>
        <authorList>
            <person name="Murik O."/>
            <person name="Treves H."/>
            <person name="Kedem I."/>
            <person name="Shotland Y."/>
            <person name="Kaplan A."/>
        </authorList>
    </citation>
    <scope>NUCLEOTIDE SEQUENCE</scope>
    <source>
        <strain evidence="2">1</strain>
    </source>
</reference>
<evidence type="ECO:0008006" key="4">
    <source>
        <dbReference type="Google" id="ProtNLM"/>
    </source>
</evidence>
<name>A0AAD5H895_9CHLO</name>
<dbReference type="InterPro" id="IPR011009">
    <property type="entry name" value="Kinase-like_dom_sf"/>
</dbReference>